<evidence type="ECO:0000256" key="4">
    <source>
        <dbReference type="ARBA" id="ARBA00023002"/>
    </source>
</evidence>
<organism evidence="8 9">
    <name type="scientific">Leucosporidium creatinivorum</name>
    <dbReference type="NCBI Taxonomy" id="106004"/>
    <lineage>
        <taxon>Eukaryota</taxon>
        <taxon>Fungi</taxon>
        <taxon>Dikarya</taxon>
        <taxon>Basidiomycota</taxon>
        <taxon>Pucciniomycotina</taxon>
        <taxon>Microbotryomycetes</taxon>
        <taxon>Leucosporidiales</taxon>
        <taxon>Leucosporidium</taxon>
    </lineage>
</organism>
<accession>A0A1Y2D5B2</accession>
<dbReference type="InterPro" id="IPR051323">
    <property type="entry name" value="AtsK-like"/>
</dbReference>
<dbReference type="EMBL" id="MCGR01000097">
    <property type="protein sequence ID" value="ORY54463.1"/>
    <property type="molecule type" value="Genomic_DNA"/>
</dbReference>
<keyword evidence="3" id="KW-0223">Dioxygenase</keyword>
<dbReference type="PANTHER" id="PTHR30468:SF10">
    <property type="entry name" value="TAUD_TFDA-LIKE DOMAIN-CONTAINING PROTEIN"/>
    <property type="match status" value="1"/>
</dbReference>
<dbReference type="PANTHER" id="PTHR30468">
    <property type="entry name" value="ALPHA-KETOGLUTARATE-DEPENDENT SULFONATE DIOXYGENASE"/>
    <property type="match status" value="1"/>
</dbReference>
<comment type="similarity">
    <text evidence="1">Belongs to the TfdA dioxygenase family.</text>
</comment>
<gene>
    <name evidence="8" type="ORF">BCR35DRAFT_272155</name>
</gene>
<dbReference type="Gene3D" id="3.60.130.10">
    <property type="entry name" value="Clavaminate synthase-like"/>
    <property type="match status" value="1"/>
</dbReference>
<evidence type="ECO:0000259" key="7">
    <source>
        <dbReference type="Pfam" id="PF02668"/>
    </source>
</evidence>
<comment type="caution">
    <text evidence="8">The sequence shown here is derived from an EMBL/GenBank/DDBJ whole genome shotgun (WGS) entry which is preliminary data.</text>
</comment>
<dbReference type="OrthoDB" id="10257314at2759"/>
<evidence type="ECO:0000313" key="8">
    <source>
        <dbReference type="EMBL" id="ORY54463.1"/>
    </source>
</evidence>
<dbReference type="Pfam" id="PF02668">
    <property type="entry name" value="TauD"/>
    <property type="match status" value="1"/>
</dbReference>
<keyword evidence="9" id="KW-1185">Reference proteome</keyword>
<dbReference type="GO" id="GO:0005737">
    <property type="term" value="C:cytoplasm"/>
    <property type="evidence" value="ECO:0007669"/>
    <property type="project" value="TreeGrafter"/>
</dbReference>
<dbReference type="Proteomes" id="UP000193467">
    <property type="component" value="Unassembled WGS sequence"/>
</dbReference>
<reference evidence="8 9" key="1">
    <citation type="submission" date="2016-07" db="EMBL/GenBank/DDBJ databases">
        <title>Pervasive Adenine N6-methylation of Active Genes in Fungi.</title>
        <authorList>
            <consortium name="DOE Joint Genome Institute"/>
            <person name="Mondo S.J."/>
            <person name="Dannebaum R.O."/>
            <person name="Kuo R.C."/>
            <person name="Labutti K."/>
            <person name="Haridas S."/>
            <person name="Kuo A."/>
            <person name="Salamov A."/>
            <person name="Ahrendt S.R."/>
            <person name="Lipzen A."/>
            <person name="Sullivan W."/>
            <person name="Andreopoulos W.B."/>
            <person name="Clum A."/>
            <person name="Lindquist E."/>
            <person name="Daum C."/>
            <person name="Ramamoorthy G.K."/>
            <person name="Gryganskyi A."/>
            <person name="Culley D."/>
            <person name="Magnuson J.K."/>
            <person name="James T.Y."/>
            <person name="O'Malley M.A."/>
            <person name="Stajich J.E."/>
            <person name="Spatafora J.W."/>
            <person name="Visel A."/>
            <person name="Grigoriev I.V."/>
        </authorList>
    </citation>
    <scope>NUCLEOTIDE SEQUENCE [LARGE SCALE GENOMIC DNA]</scope>
    <source>
        <strain evidence="8 9">62-1032</strain>
    </source>
</reference>
<feature type="region of interest" description="Disordered" evidence="6">
    <location>
        <begin position="1"/>
        <end position="20"/>
    </location>
</feature>
<protein>
    <recommendedName>
        <fullName evidence="7">TauD/TfdA-like domain-containing protein</fullName>
    </recommendedName>
</protein>
<keyword evidence="4" id="KW-0560">Oxidoreductase</keyword>
<dbReference type="InterPro" id="IPR042098">
    <property type="entry name" value="TauD-like_sf"/>
</dbReference>
<dbReference type="GO" id="GO:0046872">
    <property type="term" value="F:metal ion binding"/>
    <property type="evidence" value="ECO:0007669"/>
    <property type="project" value="UniProtKB-KW"/>
</dbReference>
<keyword evidence="5" id="KW-0408">Iron</keyword>
<sequence>MAPIASDTIHAPTRVQAPAPGKLLREPLRYSGSLDHLPYFEVTPLIGREYPETQLQEIIDAPNSEAMIRDLAIIISQRGVVFFRNQQLSVGPQKSLCDALGRLSGRPADHGLHPHPLFNSPDNSAIDSQGNTDKEIYVISSESQAKLYKHMKYRAKEEKDTSDQWHTDCTFERCPADYSFLKLHETPSSGGDTMFASATEVYDRISPSFRGYLETLTATCAQPVFKTTADAGG</sequence>
<evidence type="ECO:0000313" key="9">
    <source>
        <dbReference type="Proteomes" id="UP000193467"/>
    </source>
</evidence>
<dbReference type="GO" id="GO:0016706">
    <property type="term" value="F:2-oxoglutarate-dependent dioxygenase activity"/>
    <property type="evidence" value="ECO:0007669"/>
    <property type="project" value="TreeGrafter"/>
</dbReference>
<dbReference type="STRING" id="106004.A0A1Y2D5B2"/>
<evidence type="ECO:0000256" key="5">
    <source>
        <dbReference type="ARBA" id="ARBA00023004"/>
    </source>
</evidence>
<feature type="domain" description="TauD/TfdA-like" evidence="7">
    <location>
        <begin position="42"/>
        <end position="220"/>
    </location>
</feature>
<feature type="non-terminal residue" evidence="8">
    <location>
        <position position="233"/>
    </location>
</feature>
<evidence type="ECO:0000256" key="3">
    <source>
        <dbReference type="ARBA" id="ARBA00022964"/>
    </source>
</evidence>
<keyword evidence="2" id="KW-0479">Metal-binding</keyword>
<dbReference type="SUPFAM" id="SSF51197">
    <property type="entry name" value="Clavaminate synthase-like"/>
    <property type="match status" value="1"/>
</dbReference>
<name>A0A1Y2D5B2_9BASI</name>
<dbReference type="AlphaFoldDB" id="A0A1Y2D5B2"/>
<evidence type="ECO:0000256" key="1">
    <source>
        <dbReference type="ARBA" id="ARBA00005896"/>
    </source>
</evidence>
<proteinExistence type="inferred from homology"/>
<dbReference type="InterPro" id="IPR003819">
    <property type="entry name" value="TauD/TfdA-like"/>
</dbReference>
<evidence type="ECO:0000256" key="6">
    <source>
        <dbReference type="SAM" id="MobiDB-lite"/>
    </source>
</evidence>
<dbReference type="InParanoid" id="A0A1Y2D5B2"/>
<evidence type="ECO:0000256" key="2">
    <source>
        <dbReference type="ARBA" id="ARBA00022723"/>
    </source>
</evidence>